<reference evidence="3" key="1">
    <citation type="journal article" date="2019" name="Int. J. Syst. Evol. Microbiol.">
        <title>The Global Catalogue of Microorganisms (GCM) 10K type strain sequencing project: providing services to taxonomists for standard genome sequencing and annotation.</title>
        <authorList>
            <consortium name="The Broad Institute Genomics Platform"/>
            <consortium name="The Broad Institute Genome Sequencing Center for Infectious Disease"/>
            <person name="Wu L."/>
            <person name="Ma J."/>
        </authorList>
    </citation>
    <scope>NUCLEOTIDE SEQUENCE [LARGE SCALE GENOMIC DNA]</scope>
    <source>
        <strain evidence="3">CGMCC 1.6960</strain>
    </source>
</reference>
<feature type="domain" description="RelA/SpoT" evidence="1">
    <location>
        <begin position="59"/>
        <end position="192"/>
    </location>
</feature>
<accession>A0ABQ2KKW0</accession>
<dbReference type="InterPro" id="IPR007685">
    <property type="entry name" value="RelA_SpoT"/>
</dbReference>
<evidence type="ECO:0000313" key="3">
    <source>
        <dbReference type="Proteomes" id="UP000626982"/>
    </source>
</evidence>
<evidence type="ECO:0000259" key="1">
    <source>
        <dbReference type="SMART" id="SM00954"/>
    </source>
</evidence>
<evidence type="ECO:0000313" key="2">
    <source>
        <dbReference type="EMBL" id="GGN85871.1"/>
    </source>
</evidence>
<organism evidence="2 3">
    <name type="scientific">Agrococcus terreus</name>
    <dbReference type="NCBI Taxonomy" id="574649"/>
    <lineage>
        <taxon>Bacteria</taxon>
        <taxon>Bacillati</taxon>
        <taxon>Actinomycetota</taxon>
        <taxon>Actinomycetes</taxon>
        <taxon>Micrococcales</taxon>
        <taxon>Microbacteriaceae</taxon>
        <taxon>Agrococcus</taxon>
    </lineage>
</organism>
<dbReference type="InterPro" id="IPR052366">
    <property type="entry name" value="GTP_Pyrophosphokinase"/>
</dbReference>
<dbReference type="Proteomes" id="UP000626982">
    <property type="component" value="Unassembled WGS sequence"/>
</dbReference>
<dbReference type="InterPro" id="IPR043519">
    <property type="entry name" value="NT_sf"/>
</dbReference>
<protein>
    <recommendedName>
        <fullName evidence="1">RelA/SpoT domain-containing protein</fullName>
    </recommendedName>
</protein>
<dbReference type="SMART" id="SM00954">
    <property type="entry name" value="RelA_SpoT"/>
    <property type="match status" value="1"/>
</dbReference>
<dbReference type="PANTHER" id="PTHR47837:SF1">
    <property type="entry name" value="GTP PYROPHOSPHOKINASE YJBM"/>
    <property type="match status" value="1"/>
</dbReference>
<dbReference type="Gene3D" id="3.30.460.10">
    <property type="entry name" value="Beta Polymerase, domain 2"/>
    <property type="match status" value="1"/>
</dbReference>
<dbReference type="PANTHER" id="PTHR47837">
    <property type="entry name" value="GTP PYROPHOSPHOKINASE YJBM"/>
    <property type="match status" value="1"/>
</dbReference>
<comment type="caution">
    <text evidence="2">The sequence shown here is derived from an EMBL/GenBank/DDBJ whole genome shotgun (WGS) entry which is preliminary data.</text>
</comment>
<dbReference type="EMBL" id="BMLM01000001">
    <property type="protein sequence ID" value="GGN85871.1"/>
    <property type="molecule type" value="Genomic_DNA"/>
</dbReference>
<dbReference type="SUPFAM" id="SSF81301">
    <property type="entry name" value="Nucleotidyltransferase"/>
    <property type="match status" value="1"/>
</dbReference>
<dbReference type="RefSeq" id="WP_188717931.1">
    <property type="nucleotide sequence ID" value="NZ_BAABBD010000005.1"/>
</dbReference>
<proteinExistence type="predicted"/>
<sequence length="330" mass="35720">MTATSADQGARLEAAVAGSYAARQPLWDEAQRLVEAWLRALCAEALLGRDEARLDVVPGRIKEQDRTTAKLRRLIDAGEPWPPPDVPQELAVEAAVRDVVGLKVLCKSARDQTLFDEHLATRDRRAGIAVLLRKDYVTTPKPSGYRALHYELAVDVPGAEEPVVVEVQVKTRLQDAWSELTHEDLYKPGGALRAGEFHQSIAETMANLLSEVDRLAGTLASEIEATLETPAPIEAAAAGQVAWQTPTTVQIVSTGPRFALAVDETGQRGLIRGQNVRSSAGAEGFVSVQDYLEVGMTLRVQAIEERAGVFFVPAESLVRLADRGRADGDA</sequence>
<dbReference type="CDD" id="cd05399">
    <property type="entry name" value="NT_Rel-Spo_like"/>
    <property type="match status" value="1"/>
</dbReference>
<dbReference type="Pfam" id="PF04607">
    <property type="entry name" value="RelA_SpoT"/>
    <property type="match status" value="1"/>
</dbReference>
<keyword evidence="3" id="KW-1185">Reference proteome</keyword>
<name>A0ABQ2KKW0_9MICO</name>
<gene>
    <name evidence="2" type="ORF">GCM10010968_19170</name>
</gene>